<accession>A0A2P2K2X3</accession>
<name>A0A2P2K2X3_RHIMU</name>
<proteinExistence type="predicted"/>
<dbReference type="AlphaFoldDB" id="A0A2P2K2X3"/>
<evidence type="ECO:0000313" key="1">
    <source>
        <dbReference type="EMBL" id="MBX00070.1"/>
    </source>
</evidence>
<sequence length="20" mass="2231">MVKGCAWVVVFLAVVSIYFV</sequence>
<protein>
    <submittedName>
        <fullName evidence="1">Uncharacterized protein</fullName>
    </submittedName>
</protein>
<dbReference type="EMBL" id="GGEC01019586">
    <property type="protein sequence ID" value="MBX00070.1"/>
    <property type="molecule type" value="Transcribed_RNA"/>
</dbReference>
<organism evidence="1">
    <name type="scientific">Rhizophora mucronata</name>
    <name type="common">Asiatic mangrove</name>
    <dbReference type="NCBI Taxonomy" id="61149"/>
    <lineage>
        <taxon>Eukaryota</taxon>
        <taxon>Viridiplantae</taxon>
        <taxon>Streptophyta</taxon>
        <taxon>Embryophyta</taxon>
        <taxon>Tracheophyta</taxon>
        <taxon>Spermatophyta</taxon>
        <taxon>Magnoliopsida</taxon>
        <taxon>eudicotyledons</taxon>
        <taxon>Gunneridae</taxon>
        <taxon>Pentapetalae</taxon>
        <taxon>rosids</taxon>
        <taxon>fabids</taxon>
        <taxon>Malpighiales</taxon>
        <taxon>Rhizophoraceae</taxon>
        <taxon>Rhizophora</taxon>
    </lineage>
</organism>
<reference evidence="1" key="1">
    <citation type="submission" date="2018-02" db="EMBL/GenBank/DDBJ databases">
        <title>Rhizophora mucronata_Transcriptome.</title>
        <authorList>
            <person name="Meera S.P."/>
            <person name="Sreeshan A."/>
            <person name="Augustine A."/>
        </authorList>
    </citation>
    <scope>NUCLEOTIDE SEQUENCE</scope>
    <source>
        <tissue evidence="1">Leaf</tissue>
    </source>
</reference>